<dbReference type="GeneID" id="76425116"/>
<comment type="function">
    <text evidence="1">Catalyzes the hydroxylation of the N(6)-(4-aminobutyl)-L-lysine intermediate produced by deoxyhypusine synthase/DHPS on a critical lysine of the eukaryotic translation initiation factor 5A/eIF-5A. This is the second step of the post-translational modification of that lysine into an unusual amino acid residue named hypusine. Hypusination is unique to mature eIF-5A factor and is essential for its function.</text>
</comment>
<reference evidence="2" key="1">
    <citation type="journal article" date="2001" name="Int. J. Syst. Evol. Microbiol.">
        <title>Methanofollis aquaemaris sp. nov., a methanogen isolated from an aquaculture fish pond.</title>
        <authorList>
            <person name="Lai M.C."/>
            <person name="Chen S.C."/>
        </authorList>
    </citation>
    <scope>NUCLEOTIDE SEQUENCE</scope>
    <source>
        <strain evidence="2">N2F9704</strain>
    </source>
</reference>
<keyword evidence="3" id="KW-1185">Reference proteome</keyword>
<dbReference type="KEGG" id="maqe:RJ40_12070"/>
<organism evidence="2 3">
    <name type="scientific">Methanofollis aquaemaris</name>
    <dbReference type="NCBI Taxonomy" id="126734"/>
    <lineage>
        <taxon>Archaea</taxon>
        <taxon>Methanobacteriati</taxon>
        <taxon>Methanobacteriota</taxon>
        <taxon>Stenosarchaea group</taxon>
        <taxon>Methanomicrobia</taxon>
        <taxon>Methanomicrobiales</taxon>
        <taxon>Methanomicrobiaceae</taxon>
        <taxon>Methanofollis</taxon>
    </lineage>
</organism>
<gene>
    <name evidence="2" type="ORF">RJ40_12070</name>
</gene>
<dbReference type="InterPro" id="IPR021133">
    <property type="entry name" value="HEAT_type_2"/>
</dbReference>
<dbReference type="Proteomes" id="UP001042704">
    <property type="component" value="Chromosome"/>
</dbReference>
<dbReference type="InterPro" id="IPR004155">
    <property type="entry name" value="PBS_lyase_HEAT"/>
</dbReference>
<dbReference type="AlphaFoldDB" id="A0A8A3S7C2"/>
<name>A0A8A3S7C2_9EURY</name>
<dbReference type="PROSITE" id="PS50077">
    <property type="entry name" value="HEAT_REPEAT"/>
    <property type="match status" value="1"/>
</dbReference>
<evidence type="ECO:0000313" key="2">
    <source>
        <dbReference type="EMBL" id="QSZ68177.1"/>
    </source>
</evidence>
<dbReference type="InterPro" id="IPR011989">
    <property type="entry name" value="ARM-like"/>
</dbReference>
<accession>A0A8A3S7C2</accession>
<evidence type="ECO:0000313" key="3">
    <source>
        <dbReference type="Proteomes" id="UP001042704"/>
    </source>
</evidence>
<sequence>MREEERELVVREFLGNLDHERPEFRWGAAEALGRLGDSRAVEPLIRALEDDPDPRVRKKAAWALGQIGDMRGQRPLLAAIRDRDEDVREIAEEAYEILKGKLFGGG</sequence>
<dbReference type="EMBL" id="CP036172">
    <property type="protein sequence ID" value="QSZ68177.1"/>
    <property type="molecule type" value="Genomic_DNA"/>
</dbReference>
<dbReference type="SMART" id="SM00567">
    <property type="entry name" value="EZ_HEAT"/>
    <property type="match status" value="2"/>
</dbReference>
<dbReference type="RefSeq" id="WP_265581122.1">
    <property type="nucleotide sequence ID" value="NZ_CP036172.1"/>
</dbReference>
<dbReference type="Pfam" id="PF13646">
    <property type="entry name" value="HEAT_2"/>
    <property type="match status" value="1"/>
</dbReference>
<proteinExistence type="predicted"/>
<dbReference type="InterPro" id="IPR016024">
    <property type="entry name" value="ARM-type_fold"/>
</dbReference>
<protein>
    <submittedName>
        <fullName evidence="2">HEAT repeat domain-containing protein</fullName>
    </submittedName>
</protein>
<dbReference type="SUPFAM" id="SSF48371">
    <property type="entry name" value="ARM repeat"/>
    <property type="match status" value="1"/>
</dbReference>
<dbReference type="PANTHER" id="PTHR12697">
    <property type="entry name" value="PBS LYASE HEAT-LIKE PROTEIN"/>
    <property type="match status" value="1"/>
</dbReference>
<evidence type="ECO:0000256" key="1">
    <source>
        <dbReference type="ARBA" id="ARBA00045876"/>
    </source>
</evidence>
<dbReference type="PANTHER" id="PTHR12697:SF5">
    <property type="entry name" value="DEOXYHYPUSINE HYDROXYLASE"/>
    <property type="match status" value="1"/>
</dbReference>
<dbReference type="Gene3D" id="1.25.10.10">
    <property type="entry name" value="Leucine-rich Repeat Variant"/>
    <property type="match status" value="1"/>
</dbReference>
<dbReference type="GO" id="GO:0016491">
    <property type="term" value="F:oxidoreductase activity"/>
    <property type="evidence" value="ECO:0007669"/>
    <property type="project" value="TreeGrafter"/>
</dbReference>
<reference evidence="2" key="2">
    <citation type="submission" date="2019-02" db="EMBL/GenBank/DDBJ databases">
        <authorList>
            <person name="Chen S.-C."/>
            <person name="Chien H.-H."/>
            <person name="Lai M.-C."/>
        </authorList>
    </citation>
    <scope>NUCLEOTIDE SEQUENCE</scope>
    <source>
        <strain evidence="2">N2F9704</strain>
    </source>
</reference>